<keyword evidence="1 3" id="KW-0853">WD repeat</keyword>
<protein>
    <submittedName>
        <fullName evidence="4">WD40 repeat-like protein</fullName>
    </submittedName>
</protein>
<dbReference type="PANTHER" id="PTHR19879">
    <property type="entry name" value="TRANSCRIPTION INITIATION FACTOR TFIID"/>
    <property type="match status" value="1"/>
</dbReference>
<dbReference type="Proteomes" id="UP000298030">
    <property type="component" value="Unassembled WGS sequence"/>
</dbReference>
<dbReference type="PROSITE" id="PS50294">
    <property type="entry name" value="WD_REPEATS_REGION"/>
    <property type="match status" value="1"/>
</dbReference>
<evidence type="ECO:0000256" key="2">
    <source>
        <dbReference type="ARBA" id="ARBA00022737"/>
    </source>
</evidence>
<proteinExistence type="predicted"/>
<reference evidence="4 5" key="1">
    <citation type="journal article" date="2019" name="Nat. Ecol. Evol.">
        <title>Megaphylogeny resolves global patterns of mushroom evolution.</title>
        <authorList>
            <person name="Varga T."/>
            <person name="Krizsan K."/>
            <person name="Foldi C."/>
            <person name="Dima B."/>
            <person name="Sanchez-Garcia M."/>
            <person name="Sanchez-Ramirez S."/>
            <person name="Szollosi G.J."/>
            <person name="Szarkandi J.G."/>
            <person name="Papp V."/>
            <person name="Albert L."/>
            <person name="Andreopoulos W."/>
            <person name="Angelini C."/>
            <person name="Antonin V."/>
            <person name="Barry K.W."/>
            <person name="Bougher N.L."/>
            <person name="Buchanan P."/>
            <person name="Buyck B."/>
            <person name="Bense V."/>
            <person name="Catcheside P."/>
            <person name="Chovatia M."/>
            <person name="Cooper J."/>
            <person name="Damon W."/>
            <person name="Desjardin D."/>
            <person name="Finy P."/>
            <person name="Geml J."/>
            <person name="Haridas S."/>
            <person name="Hughes K."/>
            <person name="Justo A."/>
            <person name="Karasinski D."/>
            <person name="Kautmanova I."/>
            <person name="Kiss B."/>
            <person name="Kocsube S."/>
            <person name="Kotiranta H."/>
            <person name="LaButti K.M."/>
            <person name="Lechner B.E."/>
            <person name="Liimatainen K."/>
            <person name="Lipzen A."/>
            <person name="Lukacs Z."/>
            <person name="Mihaltcheva S."/>
            <person name="Morgado L.N."/>
            <person name="Niskanen T."/>
            <person name="Noordeloos M.E."/>
            <person name="Ohm R.A."/>
            <person name="Ortiz-Santana B."/>
            <person name="Ovrebo C."/>
            <person name="Racz N."/>
            <person name="Riley R."/>
            <person name="Savchenko A."/>
            <person name="Shiryaev A."/>
            <person name="Soop K."/>
            <person name="Spirin V."/>
            <person name="Szebenyi C."/>
            <person name="Tomsovsky M."/>
            <person name="Tulloss R.E."/>
            <person name="Uehling J."/>
            <person name="Grigoriev I.V."/>
            <person name="Vagvolgyi C."/>
            <person name="Papp T."/>
            <person name="Martin F.M."/>
            <person name="Miettinen O."/>
            <person name="Hibbett D.S."/>
            <person name="Nagy L.G."/>
        </authorList>
    </citation>
    <scope>NUCLEOTIDE SEQUENCE [LARGE SCALE GENOMIC DNA]</scope>
    <source>
        <strain evidence="4 5">FP101781</strain>
    </source>
</reference>
<dbReference type="AlphaFoldDB" id="A0A4Y7TX66"/>
<keyword evidence="5" id="KW-1185">Reference proteome</keyword>
<comment type="caution">
    <text evidence="4">The sequence shown here is derived from an EMBL/GenBank/DDBJ whole genome shotgun (WGS) entry which is preliminary data.</text>
</comment>
<evidence type="ECO:0000313" key="4">
    <source>
        <dbReference type="EMBL" id="TEB38591.1"/>
    </source>
</evidence>
<dbReference type="InterPro" id="IPR001680">
    <property type="entry name" value="WD40_rpt"/>
</dbReference>
<organism evidence="4 5">
    <name type="scientific">Coprinellus micaceus</name>
    <name type="common">Glistening ink-cap mushroom</name>
    <name type="synonym">Coprinus micaceus</name>
    <dbReference type="NCBI Taxonomy" id="71717"/>
    <lineage>
        <taxon>Eukaryota</taxon>
        <taxon>Fungi</taxon>
        <taxon>Dikarya</taxon>
        <taxon>Basidiomycota</taxon>
        <taxon>Agaricomycotina</taxon>
        <taxon>Agaricomycetes</taxon>
        <taxon>Agaricomycetidae</taxon>
        <taxon>Agaricales</taxon>
        <taxon>Agaricineae</taxon>
        <taxon>Psathyrellaceae</taxon>
        <taxon>Coprinellus</taxon>
    </lineage>
</organism>
<feature type="repeat" description="WD" evidence="3">
    <location>
        <begin position="7"/>
        <end position="48"/>
    </location>
</feature>
<evidence type="ECO:0000256" key="3">
    <source>
        <dbReference type="PROSITE-ProRule" id="PRU00221"/>
    </source>
</evidence>
<dbReference type="PROSITE" id="PS00678">
    <property type="entry name" value="WD_REPEATS_1"/>
    <property type="match status" value="1"/>
</dbReference>
<dbReference type="Pfam" id="PF00400">
    <property type="entry name" value="WD40"/>
    <property type="match status" value="1"/>
</dbReference>
<dbReference type="EMBL" id="QPFP01000002">
    <property type="protein sequence ID" value="TEB38591.1"/>
    <property type="molecule type" value="Genomic_DNA"/>
</dbReference>
<name>A0A4Y7TX66_COPMI</name>
<accession>A0A4Y7TX66</accession>
<dbReference type="InterPro" id="IPR015943">
    <property type="entry name" value="WD40/YVTN_repeat-like_dom_sf"/>
</dbReference>
<dbReference type="STRING" id="71717.A0A4Y7TX66"/>
<dbReference type="OrthoDB" id="3238562at2759"/>
<dbReference type="PROSITE" id="PS50082">
    <property type="entry name" value="WD_REPEATS_2"/>
    <property type="match status" value="1"/>
</dbReference>
<dbReference type="Gene3D" id="2.130.10.10">
    <property type="entry name" value="YVTN repeat-like/Quinoprotein amine dehydrogenase"/>
    <property type="match status" value="2"/>
</dbReference>
<keyword evidence="2" id="KW-0677">Repeat</keyword>
<dbReference type="SMART" id="SM00320">
    <property type="entry name" value="WD40"/>
    <property type="match status" value="4"/>
</dbReference>
<dbReference type="InterPro" id="IPR019775">
    <property type="entry name" value="WD40_repeat_CS"/>
</dbReference>
<dbReference type="SUPFAM" id="SSF50978">
    <property type="entry name" value="WD40 repeat-like"/>
    <property type="match status" value="1"/>
</dbReference>
<feature type="non-terminal residue" evidence="4">
    <location>
        <position position="1"/>
    </location>
</feature>
<dbReference type="InterPro" id="IPR036322">
    <property type="entry name" value="WD40_repeat_dom_sf"/>
</dbReference>
<gene>
    <name evidence="4" type="ORF">FA13DRAFT_1620283</name>
</gene>
<dbReference type="PANTHER" id="PTHR19879:SF9">
    <property type="entry name" value="TRANSCRIPTION INITIATION FACTOR TFIID SUBUNIT 5"/>
    <property type="match status" value="1"/>
</dbReference>
<evidence type="ECO:0000313" key="5">
    <source>
        <dbReference type="Proteomes" id="UP000298030"/>
    </source>
</evidence>
<sequence>FKLSHTFVGHSKAINFVEFSPDGAFLVSGGDDSVAVVWDLKAGSRAQTILLPFHGPVTSSAWAFSEDGNLTGLLLGCADGMIQFYRKDITQFTFVTMEQTSPHDKTDVEAVAFSACRNRVATATAGVTKLWQLSPQGISSISKLATCESQPQSADFVSSLFFWEGGDQLTICYAESHEMVPLTSLLSVSYDVESWTKKWCYNLPRRIGAAVKLPNGTFAVTNLINGVDIFNFPPTQLLQTYTHPIVKNALVDLVVLCNGELLVVGSDDGKPRILNRLSGNGFDSVLPHGTGVVQALDALQVGGTGYIASASAEDPYDIKIWSVSVMDPETSGDLTRSAARSVSRSLSVSQLGLIVALCLLAQTIASFLPLFSILDALVWGAHFSLNPS</sequence>
<evidence type="ECO:0000256" key="1">
    <source>
        <dbReference type="ARBA" id="ARBA00022574"/>
    </source>
</evidence>